<name>A0A644Z4P1_9ZZZZ</name>
<comment type="caution">
    <text evidence="2">The sequence shown here is derived from an EMBL/GenBank/DDBJ whole genome shotgun (WGS) entry which is preliminary data.</text>
</comment>
<feature type="compositionally biased region" description="Basic and acidic residues" evidence="1">
    <location>
        <begin position="28"/>
        <end position="52"/>
    </location>
</feature>
<gene>
    <name evidence="2" type="ORF">SDC9_81828</name>
</gene>
<protein>
    <submittedName>
        <fullName evidence="2">Uncharacterized protein</fullName>
    </submittedName>
</protein>
<accession>A0A644Z4P1</accession>
<evidence type="ECO:0000313" key="2">
    <source>
        <dbReference type="EMBL" id="MPM35238.1"/>
    </source>
</evidence>
<feature type="region of interest" description="Disordered" evidence="1">
    <location>
        <begin position="1"/>
        <end position="111"/>
    </location>
</feature>
<dbReference type="AlphaFoldDB" id="A0A644Z4P1"/>
<sequence>MQDDQNPADGDEPDGVHHRGPGAGVGLLHHDRAEWPQHVAGHPERRDAHGNGDDQQAGDDARDEVGCGEPDAAEKEPDQVQEGTHISIVPDRPAMHRECRGNPGESGATSH</sequence>
<proteinExistence type="predicted"/>
<dbReference type="EMBL" id="VSSQ01007221">
    <property type="protein sequence ID" value="MPM35238.1"/>
    <property type="molecule type" value="Genomic_DNA"/>
</dbReference>
<reference evidence="2" key="1">
    <citation type="submission" date="2019-08" db="EMBL/GenBank/DDBJ databases">
        <authorList>
            <person name="Kucharzyk K."/>
            <person name="Murdoch R.W."/>
            <person name="Higgins S."/>
            <person name="Loffler F."/>
        </authorList>
    </citation>
    <scope>NUCLEOTIDE SEQUENCE</scope>
</reference>
<organism evidence="2">
    <name type="scientific">bioreactor metagenome</name>
    <dbReference type="NCBI Taxonomy" id="1076179"/>
    <lineage>
        <taxon>unclassified sequences</taxon>
        <taxon>metagenomes</taxon>
        <taxon>ecological metagenomes</taxon>
    </lineage>
</organism>
<evidence type="ECO:0000256" key="1">
    <source>
        <dbReference type="SAM" id="MobiDB-lite"/>
    </source>
</evidence>